<dbReference type="InterPro" id="IPR002035">
    <property type="entry name" value="VWF_A"/>
</dbReference>
<dbReference type="InterPro" id="IPR041033">
    <property type="entry name" value="SpaA_PFL_dom_1"/>
</dbReference>
<keyword evidence="2" id="KW-0472">Membrane</keyword>
<feature type="compositionally biased region" description="Low complexity" evidence="1">
    <location>
        <begin position="207"/>
        <end position="218"/>
    </location>
</feature>
<sequence length="1310" mass="146926">MKKFILSVLVMVFFSFIAENLIGIRHVYAETTKTELINENDLKLDYDYEVEADATLWRISFKRQSVDEKFDQRLKLKVTDEKDKTIDYPVVHNMQQKDEWLVEENFSQAMEGQVVLKLPKSVDKLRLYVQLDQKKVEDSEIQEDILANKKPFELTVKPKQEESSKQTSETAKKTVKKKDKTVSISSEEFVGPKTQSQLAQTQNQSVTTQGTTRATTAQKYVNKEPQYTSNASEGTYPTASWQPTGQTNVINHQGGVDNVASNVWDGLQSWNVSPDNYENSYIHYGVGQVREDIALRKYATKTDEEDEFNVRLNVRGDSITKPGIDIFFVLDNSASMEFTKTENKIGEKLRKDVAVESLEKIINQFETGTSGLPEGPNYIRIGGTIFGDQVIATHDLSSSSADWEALVTAYKNTPTGSHNTYTQGGLIEAQKKLQSDPSRRKVVFLLTDGAPNRSRKILKGKVDQDIFYDGIRITEYDQNEAGHTLTATHNTTYLRSVTWPGGKLTYTELPMNIPNEAGGTVKVQSHLDMANSQAADLRDGGIEIQTIAIGIYPGDYEKHTKDELLEGLYRMATKKAGAVGNEASDYYFYHAEKQSDFDKSFNEWYDSVLSTVEDGVIEDPLGDMVELVGTPTVKDVSLVNGKGEKEIRVDKMAKVDTSNPRKVRITDINLYAKQEIEVNYTVRLKTNDPNFSPGKWYPANGRTTLTPTPNRSADVLDFGVPSVRLKKEDFVIPVEKEWEDSKNEWGHRKTSITVVLERKKGNTFEKVEEKELGVVNGWKTSFAPVEGGSAIYRIREIVRVPGYAPATYSYNQGEFTQASLEGATVKLTNKLLKGSINFHKYKEDGKTPFTDTKPQFTVKRKRDGKVLVTGLEPEPSGLVTISGIPVGEYVLEETSVPTGYVEGKTWDLMATELSDGSGVQVTIDGQSSNIKIINERKKDFVIPVEKYWADYYKTEDDYWGLRQTVKVTLQIKEGTEWRDLETLSLTKDKKWKGKFQGVDGGDDKIYRVVEQTKVPGYAPPVYYPEQFNKNQLPTEGVLVINTLLQGNTSFTKVRGNSDGSTTPFTGDDLPKFTVKCKSDGKLLAENLTPDGSGKVSLANVPIGEFIIEESHVPNGYSKLRDISLKVVEENGSLSFTFDNKPTGEAINFLKPFSLMVNKVDQDNHPLKEAKFRLTGPNEYDVTIGSTSSDGATFIFDFLFPGEYELTETVTPTDYDGLKTPFKFTVSEDGKVTFSEDSNVKGKYTLDDSNNDSKLNSIHLTVMNKKKNRQGVLPFTGGITSKFFFKLASGFITVGGLLTGLYWFYSRRKEL</sequence>
<feature type="transmembrane region" description="Helical" evidence="2">
    <location>
        <begin position="1282"/>
        <end position="1304"/>
    </location>
</feature>
<feature type="compositionally biased region" description="Polar residues" evidence="1">
    <location>
        <begin position="193"/>
        <end position="206"/>
    </location>
</feature>
<dbReference type="InterPro" id="IPR008454">
    <property type="entry name" value="Collagen-bd_Cna-like_B-typ_dom"/>
</dbReference>
<evidence type="ECO:0000313" key="4">
    <source>
        <dbReference type="EMBL" id="MDT2737858.1"/>
    </source>
</evidence>
<dbReference type="SUPFAM" id="SSF53300">
    <property type="entry name" value="vWA-like"/>
    <property type="match status" value="1"/>
</dbReference>
<dbReference type="PROSITE" id="PS50234">
    <property type="entry name" value="VWFA"/>
    <property type="match status" value="1"/>
</dbReference>
<feature type="compositionally biased region" description="Polar residues" evidence="1">
    <location>
        <begin position="225"/>
        <end position="235"/>
    </location>
</feature>
<gene>
    <name evidence="4" type="ORF">P7H00_12130</name>
</gene>
<dbReference type="SMART" id="SM00327">
    <property type="entry name" value="VWA"/>
    <property type="match status" value="1"/>
</dbReference>
<dbReference type="Pfam" id="PF17802">
    <property type="entry name" value="SpaA"/>
    <property type="match status" value="3"/>
</dbReference>
<dbReference type="InterPro" id="IPR036465">
    <property type="entry name" value="vWFA_dom_sf"/>
</dbReference>
<dbReference type="Gene3D" id="3.40.50.410">
    <property type="entry name" value="von Willebrand factor, type A domain"/>
    <property type="match status" value="1"/>
</dbReference>
<organism evidence="4 5">
    <name type="scientific">Enterococcus pseudoavium</name>
    <dbReference type="NCBI Taxonomy" id="44007"/>
    <lineage>
        <taxon>Bacteria</taxon>
        <taxon>Bacillati</taxon>
        <taxon>Bacillota</taxon>
        <taxon>Bacilli</taxon>
        <taxon>Lactobacillales</taxon>
        <taxon>Enterococcaceae</taxon>
        <taxon>Enterococcus</taxon>
    </lineage>
</organism>
<dbReference type="EMBL" id="JARQAI010000022">
    <property type="protein sequence ID" value="MDT2737858.1"/>
    <property type="molecule type" value="Genomic_DNA"/>
</dbReference>
<evidence type="ECO:0000313" key="5">
    <source>
        <dbReference type="Proteomes" id="UP001180842"/>
    </source>
</evidence>
<evidence type="ECO:0000256" key="2">
    <source>
        <dbReference type="SAM" id="Phobius"/>
    </source>
</evidence>
<keyword evidence="2" id="KW-0812">Transmembrane</keyword>
<reference evidence="4" key="1">
    <citation type="submission" date="2023-03" db="EMBL/GenBank/DDBJ databases">
        <authorList>
            <person name="Shen W."/>
            <person name="Cai J."/>
        </authorList>
    </citation>
    <scope>NUCLEOTIDE SEQUENCE</scope>
    <source>
        <strain evidence="4">P69-2</strain>
    </source>
</reference>
<feature type="domain" description="VWFA" evidence="3">
    <location>
        <begin position="325"/>
        <end position="608"/>
    </location>
</feature>
<accession>A0AAE4I2T9</accession>
<dbReference type="Proteomes" id="UP001180842">
    <property type="component" value="Unassembled WGS sequence"/>
</dbReference>
<protein>
    <submittedName>
        <fullName evidence="4">SpaA isopeptide-forming pilin-related protein</fullName>
    </submittedName>
</protein>
<dbReference type="Pfam" id="PF00092">
    <property type="entry name" value="VWA"/>
    <property type="match status" value="1"/>
</dbReference>
<feature type="region of interest" description="Disordered" evidence="1">
    <location>
        <begin position="156"/>
        <end position="235"/>
    </location>
</feature>
<keyword evidence="2" id="KW-1133">Transmembrane helix</keyword>
<dbReference type="Gene3D" id="2.60.40.2110">
    <property type="match status" value="1"/>
</dbReference>
<dbReference type="Gene3D" id="2.60.40.1140">
    <property type="entry name" value="Collagen-binding surface protein Cna, B-type domain"/>
    <property type="match status" value="2"/>
</dbReference>
<comment type="caution">
    <text evidence="4">The sequence shown here is derived from an EMBL/GenBank/DDBJ whole genome shotgun (WGS) entry which is preliminary data.</text>
</comment>
<dbReference type="RefSeq" id="WP_311797385.1">
    <property type="nucleotide sequence ID" value="NZ_JARQAI010000022.1"/>
</dbReference>
<dbReference type="Gene3D" id="2.60.40.10">
    <property type="entry name" value="Immunoglobulins"/>
    <property type="match status" value="3"/>
</dbReference>
<dbReference type="Pfam" id="PF21426">
    <property type="entry name" value="GBS104-like_Ig"/>
    <property type="match status" value="1"/>
</dbReference>
<dbReference type="InterPro" id="IPR013783">
    <property type="entry name" value="Ig-like_fold"/>
</dbReference>
<dbReference type="CDD" id="cd00198">
    <property type="entry name" value="vWFA"/>
    <property type="match status" value="1"/>
</dbReference>
<dbReference type="InterPro" id="IPR049319">
    <property type="entry name" value="GBS104-like_Ig"/>
</dbReference>
<dbReference type="SUPFAM" id="SSF49478">
    <property type="entry name" value="Cna protein B-type domain"/>
    <property type="match status" value="2"/>
</dbReference>
<evidence type="ECO:0000256" key="1">
    <source>
        <dbReference type="SAM" id="MobiDB-lite"/>
    </source>
</evidence>
<name>A0AAE4I2T9_9ENTE</name>
<evidence type="ECO:0000259" key="3">
    <source>
        <dbReference type="PROSITE" id="PS50234"/>
    </source>
</evidence>
<dbReference type="Pfam" id="PF05738">
    <property type="entry name" value="Cna_B"/>
    <property type="match status" value="2"/>
</dbReference>
<proteinExistence type="predicted"/>